<dbReference type="Pfam" id="PF02560">
    <property type="entry name" value="Cyanate_lyase"/>
    <property type="match status" value="1"/>
</dbReference>
<dbReference type="InterPro" id="IPR036581">
    <property type="entry name" value="Cyanate_lyase_C_sf"/>
</dbReference>
<comment type="catalytic activity">
    <reaction evidence="3">
        <text>cyanate + hydrogencarbonate + 3 H(+) = NH4(+) + 2 CO2</text>
        <dbReference type="Rhea" id="RHEA:11120"/>
        <dbReference type="ChEBI" id="CHEBI:15378"/>
        <dbReference type="ChEBI" id="CHEBI:16526"/>
        <dbReference type="ChEBI" id="CHEBI:17544"/>
        <dbReference type="ChEBI" id="CHEBI:28938"/>
        <dbReference type="ChEBI" id="CHEBI:29195"/>
        <dbReference type="EC" id="4.2.1.104"/>
    </reaction>
</comment>
<evidence type="ECO:0000313" key="6">
    <source>
        <dbReference type="Proteomes" id="UP000006793"/>
    </source>
</evidence>
<dbReference type="STRING" id="667014.Thein_1055"/>
<dbReference type="CDD" id="cd00559">
    <property type="entry name" value="Cyanase_C"/>
    <property type="match status" value="1"/>
</dbReference>
<dbReference type="PIRSF" id="PIRSF001263">
    <property type="entry name" value="Cyanate_hydratas"/>
    <property type="match status" value="1"/>
</dbReference>
<dbReference type="NCBIfam" id="TIGR00673">
    <property type="entry name" value="cynS"/>
    <property type="match status" value="1"/>
</dbReference>
<dbReference type="Gene3D" id="3.30.1160.10">
    <property type="entry name" value="Cyanate lyase, C-terminal domain"/>
    <property type="match status" value="1"/>
</dbReference>
<dbReference type="InterPro" id="IPR010982">
    <property type="entry name" value="Lambda_DNA-bd_dom_sf"/>
</dbReference>
<gene>
    <name evidence="3" type="primary">cynS</name>
    <name evidence="5" type="ordered locus">Thein_1055</name>
</gene>
<dbReference type="InterPro" id="IPR003712">
    <property type="entry name" value="Cyanate_lyase_C"/>
</dbReference>
<reference evidence="6" key="1">
    <citation type="submission" date="2011-04" db="EMBL/GenBank/DDBJ databases">
        <title>The complete genome of Thermodesulfatator indicus DSM 15286.</title>
        <authorList>
            <person name="Lucas S."/>
            <person name="Copeland A."/>
            <person name="Lapidus A."/>
            <person name="Bruce D."/>
            <person name="Goodwin L."/>
            <person name="Pitluck S."/>
            <person name="Peters L."/>
            <person name="Kyrpides N."/>
            <person name="Mavromatis K."/>
            <person name="Pagani I."/>
            <person name="Ivanova N."/>
            <person name="Saunders L."/>
            <person name="Detter J.C."/>
            <person name="Tapia R."/>
            <person name="Han C."/>
            <person name="Land M."/>
            <person name="Hauser L."/>
            <person name="Markowitz V."/>
            <person name="Cheng J.-F."/>
            <person name="Hugenholtz P."/>
            <person name="Woyke T."/>
            <person name="Wu D."/>
            <person name="Spring S."/>
            <person name="Schroeder M."/>
            <person name="Brambilla E."/>
            <person name="Klenk H.-P."/>
            <person name="Eisen J.A."/>
        </authorList>
    </citation>
    <scope>NUCLEOTIDE SEQUENCE [LARGE SCALE GENOMIC DNA]</scope>
    <source>
        <strain evidence="6">DSM 15286 / JCM 11887 / CIR29812</strain>
    </source>
</reference>
<evidence type="ECO:0000259" key="4">
    <source>
        <dbReference type="SMART" id="SM01116"/>
    </source>
</evidence>
<dbReference type="KEGG" id="tid:Thein_1055"/>
<organism evidence="5 6">
    <name type="scientific">Thermodesulfatator indicus (strain DSM 15286 / JCM 11887 / CIR29812)</name>
    <dbReference type="NCBI Taxonomy" id="667014"/>
    <lineage>
        <taxon>Bacteria</taxon>
        <taxon>Pseudomonadati</taxon>
        <taxon>Thermodesulfobacteriota</taxon>
        <taxon>Thermodesulfobacteria</taxon>
        <taxon>Thermodesulfobacteriales</taxon>
        <taxon>Thermodesulfatatoraceae</taxon>
        <taxon>Thermodesulfatator</taxon>
    </lineage>
</organism>
<dbReference type="Pfam" id="PF21291">
    <property type="entry name" value="CYNS_N"/>
    <property type="match status" value="1"/>
</dbReference>
<sequence length="148" mass="16966">MEKFCSIVRKLLKAKEDSGLSFEELGRAIGRDKVWVAALLYRQAVASKEEADKLKELLNLDEESYKAIQKIPLRGWETETVPSDPVIYRFYEIMRVYGPAIKAVINETFGDGIMSAIDFSIDIKKQEDPNGDRVVITFNGKFLPFKKW</sequence>
<name>F8ADW1_THEID</name>
<dbReference type="SUPFAM" id="SSF55234">
    <property type="entry name" value="Cyanase C-terminal domain"/>
    <property type="match status" value="1"/>
</dbReference>
<feature type="active site" evidence="3">
    <location>
        <position position="89"/>
    </location>
</feature>
<dbReference type="PANTHER" id="PTHR34186">
    <property type="entry name" value="CYANATE HYDRATASE"/>
    <property type="match status" value="1"/>
</dbReference>
<dbReference type="InterPro" id="IPR008076">
    <property type="entry name" value="Cyanase"/>
</dbReference>
<dbReference type="HAMAP" id="MF_00535">
    <property type="entry name" value="Cyanate_hydrat"/>
    <property type="match status" value="1"/>
</dbReference>
<dbReference type="EC" id="4.2.1.104" evidence="3"/>
<evidence type="ECO:0000313" key="5">
    <source>
        <dbReference type="EMBL" id="AEH44926.1"/>
    </source>
</evidence>
<dbReference type="OrthoDB" id="9785870at2"/>
<dbReference type="GO" id="GO:0003677">
    <property type="term" value="F:DNA binding"/>
    <property type="evidence" value="ECO:0007669"/>
    <property type="project" value="InterPro"/>
</dbReference>
<dbReference type="HOGENOM" id="CLU_103452_1_0_0"/>
<dbReference type="InterPro" id="IPR048564">
    <property type="entry name" value="CYNS_N"/>
</dbReference>
<dbReference type="AlphaFoldDB" id="F8ADW1"/>
<dbReference type="InParanoid" id="F8ADW1"/>
<keyword evidence="2 3" id="KW-0456">Lyase</keyword>
<feature type="active site" evidence="3">
    <location>
        <position position="115"/>
    </location>
</feature>
<dbReference type="FunCoup" id="F8ADW1">
    <property type="interactions" value="105"/>
</dbReference>
<dbReference type="PRINTS" id="PR01693">
    <property type="entry name" value="CYANASE"/>
</dbReference>
<evidence type="ECO:0000256" key="2">
    <source>
        <dbReference type="ARBA" id="ARBA00023239"/>
    </source>
</evidence>
<dbReference type="EMBL" id="CP002683">
    <property type="protein sequence ID" value="AEH44926.1"/>
    <property type="molecule type" value="Genomic_DNA"/>
</dbReference>
<dbReference type="PATRIC" id="fig|667014.3.peg.1084"/>
<proteinExistence type="inferred from homology"/>
<feature type="domain" description="Cyanate lyase C-terminal" evidence="4">
    <location>
        <begin position="76"/>
        <end position="148"/>
    </location>
</feature>
<evidence type="ECO:0000256" key="3">
    <source>
        <dbReference type="HAMAP-Rule" id="MF_00535"/>
    </source>
</evidence>
<dbReference type="NCBIfam" id="NF002773">
    <property type="entry name" value="PRK02866.1"/>
    <property type="match status" value="1"/>
</dbReference>
<dbReference type="Gene3D" id="1.10.260.40">
    <property type="entry name" value="lambda repressor-like DNA-binding domains"/>
    <property type="match status" value="1"/>
</dbReference>
<dbReference type="SMART" id="SM01116">
    <property type="entry name" value="Cyanate_lyase"/>
    <property type="match status" value="1"/>
</dbReference>
<comment type="similarity">
    <text evidence="3">Belongs to the cyanase family.</text>
</comment>
<dbReference type="PANTHER" id="PTHR34186:SF2">
    <property type="entry name" value="CYANATE HYDRATASE"/>
    <property type="match status" value="1"/>
</dbReference>
<accession>F8ADW1</accession>
<dbReference type="SUPFAM" id="SSF47413">
    <property type="entry name" value="lambda repressor-like DNA-binding domains"/>
    <property type="match status" value="1"/>
</dbReference>
<comment type="function">
    <text evidence="1 3">Catalyzes the reaction of cyanate with bicarbonate to produce ammonia and carbon dioxide.</text>
</comment>
<evidence type="ECO:0000256" key="1">
    <source>
        <dbReference type="ARBA" id="ARBA00003561"/>
    </source>
</evidence>
<dbReference type="eggNOG" id="COG1513">
    <property type="taxonomic scope" value="Bacteria"/>
</dbReference>
<dbReference type="PaxDb" id="667014-Thein_1055"/>
<dbReference type="Proteomes" id="UP000006793">
    <property type="component" value="Chromosome"/>
</dbReference>
<reference evidence="5 6" key="2">
    <citation type="journal article" date="2012" name="Stand. Genomic Sci.">
        <title>Complete genome sequence of the thermophilic sulfate-reducing ocean bacterium Thermodesulfatator indicus type strain (CIR29812(T)).</title>
        <authorList>
            <person name="Anderson I."/>
            <person name="Saunders E."/>
            <person name="Lapidus A."/>
            <person name="Nolan M."/>
            <person name="Lucas S."/>
            <person name="Tice H."/>
            <person name="Del Rio T.G."/>
            <person name="Cheng J.F."/>
            <person name="Han C."/>
            <person name="Tapia R."/>
            <person name="Goodwin L.A."/>
            <person name="Pitluck S."/>
            <person name="Liolios K."/>
            <person name="Mavromatis K."/>
            <person name="Pagani I."/>
            <person name="Ivanova N."/>
            <person name="Mikhailova N."/>
            <person name="Pati A."/>
            <person name="Chen A."/>
            <person name="Palaniappan K."/>
            <person name="Land M."/>
            <person name="Hauser L."/>
            <person name="Jeffries C.D."/>
            <person name="Chang Y.J."/>
            <person name="Brambilla E.M."/>
            <person name="Rohde M."/>
            <person name="Spring S."/>
            <person name="Goker M."/>
            <person name="Detter J.C."/>
            <person name="Woyke T."/>
            <person name="Bristow J."/>
            <person name="Eisen J.A."/>
            <person name="Markowitz V."/>
            <person name="Hugenholtz P."/>
            <person name="Kyrpides N.C."/>
            <person name="Klenk H.P."/>
        </authorList>
    </citation>
    <scope>NUCLEOTIDE SEQUENCE [LARGE SCALE GENOMIC DNA]</scope>
    <source>
        <strain evidence="6">DSM 15286 / JCM 11887 / CIR29812</strain>
    </source>
</reference>
<dbReference type="GO" id="GO:0008824">
    <property type="term" value="F:cyanate hydratase activity"/>
    <property type="evidence" value="ECO:0007669"/>
    <property type="project" value="UniProtKB-UniRule"/>
</dbReference>
<feature type="active site" evidence="3">
    <location>
        <position position="92"/>
    </location>
</feature>
<keyword evidence="6" id="KW-1185">Reference proteome</keyword>
<protein>
    <recommendedName>
        <fullName evidence="3">Cyanate hydratase</fullName>
        <shortName evidence="3">Cyanase</shortName>
        <ecNumber evidence="3">4.2.1.104</ecNumber>
    </recommendedName>
    <alternativeName>
        <fullName evidence="3">Cyanate hydrolase</fullName>
    </alternativeName>
    <alternativeName>
        <fullName evidence="3">Cyanate lyase</fullName>
    </alternativeName>
</protein>
<dbReference type="RefSeq" id="WP_013907668.1">
    <property type="nucleotide sequence ID" value="NC_015681.1"/>
</dbReference>